<evidence type="ECO:0000256" key="1">
    <source>
        <dbReference type="ARBA" id="ARBA00006676"/>
    </source>
</evidence>
<dbReference type="OrthoDB" id="1723809at2759"/>
<evidence type="ECO:0000313" key="3">
    <source>
        <dbReference type="EMBL" id="EJK60087.1"/>
    </source>
</evidence>
<dbReference type="AlphaFoldDB" id="K0SNS9"/>
<comment type="similarity">
    <text evidence="1">Belongs to the metallo-dependent hydrolases superfamily. Adenosine and AMP deaminases family.</text>
</comment>
<dbReference type="SUPFAM" id="SSF51556">
    <property type="entry name" value="Metallo-dependent hydrolases"/>
    <property type="match status" value="1"/>
</dbReference>
<dbReference type="PANTHER" id="PTHR11359:SF0">
    <property type="entry name" value="AMP DEAMINASE"/>
    <property type="match status" value="1"/>
</dbReference>
<evidence type="ECO:0000313" key="4">
    <source>
        <dbReference type="Proteomes" id="UP000266841"/>
    </source>
</evidence>
<feature type="compositionally biased region" description="Polar residues" evidence="2">
    <location>
        <begin position="81"/>
        <end position="91"/>
    </location>
</feature>
<organism evidence="3 4">
    <name type="scientific">Thalassiosira oceanica</name>
    <name type="common">Marine diatom</name>
    <dbReference type="NCBI Taxonomy" id="159749"/>
    <lineage>
        <taxon>Eukaryota</taxon>
        <taxon>Sar</taxon>
        <taxon>Stramenopiles</taxon>
        <taxon>Ochrophyta</taxon>
        <taxon>Bacillariophyta</taxon>
        <taxon>Coscinodiscophyceae</taxon>
        <taxon>Thalassiosirophycidae</taxon>
        <taxon>Thalassiosirales</taxon>
        <taxon>Thalassiosiraceae</taxon>
        <taxon>Thalassiosira</taxon>
    </lineage>
</organism>
<dbReference type="GO" id="GO:0032264">
    <property type="term" value="P:IMP salvage"/>
    <property type="evidence" value="ECO:0007669"/>
    <property type="project" value="InterPro"/>
</dbReference>
<dbReference type="InterPro" id="IPR032466">
    <property type="entry name" value="Metal_Hydrolase"/>
</dbReference>
<feature type="compositionally biased region" description="Basic and acidic residues" evidence="2">
    <location>
        <begin position="11"/>
        <end position="21"/>
    </location>
</feature>
<dbReference type="EMBL" id="AGNL01021562">
    <property type="protein sequence ID" value="EJK60087.1"/>
    <property type="molecule type" value="Genomic_DNA"/>
</dbReference>
<reference evidence="3 4" key="1">
    <citation type="journal article" date="2012" name="Genome Biol.">
        <title>Genome and low-iron response of an oceanic diatom adapted to chronic iron limitation.</title>
        <authorList>
            <person name="Lommer M."/>
            <person name="Specht M."/>
            <person name="Roy A.S."/>
            <person name="Kraemer L."/>
            <person name="Andreson R."/>
            <person name="Gutowska M.A."/>
            <person name="Wolf J."/>
            <person name="Bergner S.V."/>
            <person name="Schilhabel M.B."/>
            <person name="Klostermeier U.C."/>
            <person name="Beiko R.G."/>
            <person name="Rosenstiel P."/>
            <person name="Hippler M."/>
            <person name="Laroche J."/>
        </authorList>
    </citation>
    <scope>NUCLEOTIDE SEQUENCE [LARGE SCALE GENOMIC DNA]</scope>
    <source>
        <strain evidence="3 4">CCMP1005</strain>
    </source>
</reference>
<feature type="compositionally biased region" description="Basic and acidic residues" evidence="2">
    <location>
        <begin position="293"/>
        <end position="314"/>
    </location>
</feature>
<protein>
    <submittedName>
        <fullName evidence="3">Uncharacterized protein</fullName>
    </submittedName>
</protein>
<dbReference type="PANTHER" id="PTHR11359">
    <property type="entry name" value="AMP DEAMINASE"/>
    <property type="match status" value="1"/>
</dbReference>
<dbReference type="GO" id="GO:0046033">
    <property type="term" value="P:AMP metabolic process"/>
    <property type="evidence" value="ECO:0007669"/>
    <property type="project" value="TreeGrafter"/>
</dbReference>
<dbReference type="Gene3D" id="3.20.20.140">
    <property type="entry name" value="Metal-dependent hydrolases"/>
    <property type="match status" value="1"/>
</dbReference>
<comment type="caution">
    <text evidence="3">The sequence shown here is derived from an EMBL/GenBank/DDBJ whole genome shotgun (WGS) entry which is preliminary data.</text>
</comment>
<dbReference type="InterPro" id="IPR006329">
    <property type="entry name" value="AMPD"/>
</dbReference>
<dbReference type="Pfam" id="PF19326">
    <property type="entry name" value="AMP_deaminase"/>
    <property type="match status" value="1"/>
</dbReference>
<feature type="compositionally biased region" description="Low complexity" evidence="2">
    <location>
        <begin position="61"/>
        <end position="71"/>
    </location>
</feature>
<feature type="compositionally biased region" description="Basic and acidic residues" evidence="2">
    <location>
        <begin position="29"/>
        <end position="42"/>
    </location>
</feature>
<sequence>MWAKIPLPDTLPDKFHSRDCTHACFGPKFKTDSPPKTPEDRRSKHRRSSGAGGTGRRRGISARVPLPSSSTPRPPLRRATEPSTSRLTRTSRPAPGRTIADVSSANLPGTLRPGDPLDTFLVRLSARLTNALTQRNDALHRRAHPPPPEDVGDPPAAVVRPLRRGRAGERAQEAPAGRRRRGRRARGRRRGRRAGRQAPLRRGDVRLGGGRPAGEGASQGRESLSFTRSLVFYGHGSVTPEHEAAARHVEEARSLRKKYHGGLGVTSRLEGWRGSSSQCGGGGGSGTGAAAGREADGDKKPSAAEPAAGKDDGKSTATSPAPRLEYVFGTHGVAEVYDASDFRRTSNLVTVPSLPSFVSDYSRLVAVASSGAMRSFSFQRLQMLTSAYKMHVTVNGSAEDEAQSGLLGTDFYRTMKVDNHIHLAAAATARQFVDFVREKLEGEGDTVVMEDGTTLKEVFERAGLDSEHLTVDAFDVLADYSTYQRFDNFNRRRTCLAGWGARHILPVYTTLGRDVAVIKSAPRGALEPPRCALHPIRSGTPPWESNDVKSVRVPNSSAPLILPMKGGTGTRSSEWDEK</sequence>
<feature type="compositionally biased region" description="Basic residues" evidence="2">
    <location>
        <begin position="177"/>
        <end position="195"/>
    </location>
</feature>
<accession>K0SNS9</accession>
<gene>
    <name evidence="3" type="ORF">THAOC_19625</name>
</gene>
<proteinExistence type="inferred from homology"/>
<keyword evidence="4" id="KW-1185">Reference proteome</keyword>
<feature type="region of interest" description="Disordered" evidence="2">
    <location>
        <begin position="134"/>
        <end position="222"/>
    </location>
</feature>
<dbReference type="Proteomes" id="UP000266841">
    <property type="component" value="Unassembled WGS sequence"/>
</dbReference>
<name>K0SNS9_THAOC</name>
<dbReference type="GO" id="GO:0005829">
    <property type="term" value="C:cytosol"/>
    <property type="evidence" value="ECO:0007669"/>
    <property type="project" value="TreeGrafter"/>
</dbReference>
<feature type="compositionally biased region" description="Gly residues" evidence="2">
    <location>
        <begin position="279"/>
        <end position="289"/>
    </location>
</feature>
<evidence type="ECO:0000256" key="2">
    <source>
        <dbReference type="SAM" id="MobiDB-lite"/>
    </source>
</evidence>
<feature type="region of interest" description="Disordered" evidence="2">
    <location>
        <begin position="266"/>
        <end position="321"/>
    </location>
</feature>
<feature type="region of interest" description="Disordered" evidence="2">
    <location>
        <begin position="557"/>
        <end position="578"/>
    </location>
</feature>
<dbReference type="eggNOG" id="KOG1096">
    <property type="taxonomic scope" value="Eukaryota"/>
</dbReference>
<dbReference type="GO" id="GO:0003876">
    <property type="term" value="F:AMP deaminase activity"/>
    <property type="evidence" value="ECO:0007669"/>
    <property type="project" value="InterPro"/>
</dbReference>
<feature type="region of interest" description="Disordered" evidence="2">
    <location>
        <begin position="1"/>
        <end position="113"/>
    </location>
</feature>